<name>W4FUY5_APHAT</name>
<gene>
    <name evidence="1" type="ORF">H257_14129</name>
</gene>
<organism evidence="1">
    <name type="scientific">Aphanomyces astaci</name>
    <name type="common">Crayfish plague agent</name>
    <dbReference type="NCBI Taxonomy" id="112090"/>
    <lineage>
        <taxon>Eukaryota</taxon>
        <taxon>Sar</taxon>
        <taxon>Stramenopiles</taxon>
        <taxon>Oomycota</taxon>
        <taxon>Saprolegniomycetes</taxon>
        <taxon>Saprolegniales</taxon>
        <taxon>Verrucalvaceae</taxon>
        <taxon>Aphanomyces</taxon>
    </lineage>
</organism>
<accession>W4FUY5</accession>
<proteinExistence type="predicted"/>
<reference evidence="1" key="1">
    <citation type="submission" date="2013-12" db="EMBL/GenBank/DDBJ databases">
        <title>The Genome Sequence of Aphanomyces astaci APO3.</title>
        <authorList>
            <consortium name="The Broad Institute Genomics Platform"/>
            <person name="Russ C."/>
            <person name="Tyler B."/>
            <person name="van West P."/>
            <person name="Dieguez-Uribeondo J."/>
            <person name="Young S.K."/>
            <person name="Zeng Q."/>
            <person name="Gargeya S."/>
            <person name="Fitzgerald M."/>
            <person name="Abouelleil A."/>
            <person name="Alvarado L."/>
            <person name="Chapman S.B."/>
            <person name="Gainer-Dewar J."/>
            <person name="Goldberg J."/>
            <person name="Griggs A."/>
            <person name="Gujja S."/>
            <person name="Hansen M."/>
            <person name="Howarth C."/>
            <person name="Imamovic A."/>
            <person name="Ireland A."/>
            <person name="Larimer J."/>
            <person name="McCowan C."/>
            <person name="Murphy C."/>
            <person name="Pearson M."/>
            <person name="Poon T.W."/>
            <person name="Priest M."/>
            <person name="Roberts A."/>
            <person name="Saif S."/>
            <person name="Shea T."/>
            <person name="Sykes S."/>
            <person name="Wortman J."/>
            <person name="Nusbaum C."/>
            <person name="Birren B."/>
        </authorList>
    </citation>
    <scope>NUCLEOTIDE SEQUENCE [LARGE SCALE GENOMIC DNA]</scope>
    <source>
        <strain evidence="1">APO3</strain>
    </source>
</reference>
<evidence type="ECO:0000313" key="1">
    <source>
        <dbReference type="EMBL" id="ETV70473.1"/>
    </source>
</evidence>
<dbReference type="RefSeq" id="XP_009840185.1">
    <property type="nucleotide sequence ID" value="XM_009841883.1"/>
</dbReference>
<dbReference type="AlphaFoldDB" id="W4FUY5"/>
<dbReference type="EMBL" id="KI913166">
    <property type="protein sequence ID" value="ETV70473.1"/>
    <property type="molecule type" value="Genomic_DNA"/>
</dbReference>
<sequence length="106" mass="11694">MVWVYAASFARNEAYWASWASRASSHSLHAHVLCDSSPRSVSISCSNISRSTEGGGSPRSLDVVLLKRDNLVEDNDEVLTHVGKNDVVDDLRSCGLMYSYDAWRSA</sequence>
<dbReference type="VEuPathDB" id="FungiDB:H257_14129"/>
<dbReference type="GeneID" id="20816125"/>
<protein>
    <submittedName>
        <fullName evidence="1">Uncharacterized protein</fullName>
    </submittedName>
</protein>